<dbReference type="GO" id="GO:0051287">
    <property type="term" value="F:NAD binding"/>
    <property type="evidence" value="ECO:0007669"/>
    <property type="project" value="InterPro"/>
</dbReference>
<evidence type="ECO:0000313" key="3">
    <source>
        <dbReference type="EMBL" id="CAD7198959.1"/>
    </source>
</evidence>
<organism evidence="3">
    <name type="scientific">Timema douglasi</name>
    <name type="common">Walking stick</name>
    <dbReference type="NCBI Taxonomy" id="61478"/>
    <lineage>
        <taxon>Eukaryota</taxon>
        <taxon>Metazoa</taxon>
        <taxon>Ecdysozoa</taxon>
        <taxon>Arthropoda</taxon>
        <taxon>Hexapoda</taxon>
        <taxon>Insecta</taxon>
        <taxon>Pterygota</taxon>
        <taxon>Neoptera</taxon>
        <taxon>Polyneoptera</taxon>
        <taxon>Phasmatodea</taxon>
        <taxon>Timematodea</taxon>
        <taxon>Timematoidea</taxon>
        <taxon>Timematidae</taxon>
        <taxon>Timema</taxon>
    </lineage>
</organism>
<feature type="region of interest" description="Disordered" evidence="1">
    <location>
        <begin position="47"/>
        <end position="107"/>
    </location>
</feature>
<feature type="compositionally biased region" description="Basic and acidic residues" evidence="1">
    <location>
        <begin position="57"/>
        <end position="66"/>
    </location>
</feature>
<reference evidence="3" key="1">
    <citation type="submission" date="2020-11" db="EMBL/GenBank/DDBJ databases">
        <authorList>
            <person name="Tran Van P."/>
        </authorList>
    </citation>
    <scope>NUCLEOTIDE SEQUENCE</scope>
</reference>
<name>A0A7R8VI55_TIMDO</name>
<dbReference type="Gene3D" id="3.40.50.720">
    <property type="entry name" value="NAD(P)-binding Rossmann-like Domain"/>
    <property type="match status" value="1"/>
</dbReference>
<dbReference type="InterPro" id="IPR012302">
    <property type="entry name" value="Malic_NAD-bd"/>
</dbReference>
<feature type="domain" description="Malic enzyme NAD-binding" evidence="2">
    <location>
        <begin position="5"/>
        <end position="45"/>
    </location>
</feature>
<protein>
    <recommendedName>
        <fullName evidence="2">Malic enzyme NAD-binding domain-containing protein</fullName>
    </recommendedName>
</protein>
<dbReference type="SUPFAM" id="SSF51735">
    <property type="entry name" value="NAD(P)-binding Rossmann-fold domains"/>
    <property type="match status" value="1"/>
</dbReference>
<dbReference type="InterPro" id="IPR036291">
    <property type="entry name" value="NAD(P)-bd_dom_sf"/>
</dbReference>
<dbReference type="AlphaFoldDB" id="A0A7R8VI55"/>
<dbReference type="EMBL" id="OA566473">
    <property type="protein sequence ID" value="CAD7198959.1"/>
    <property type="molecule type" value="Genomic_DNA"/>
</dbReference>
<sequence>MFFLCQALADMVTEEDLEQGRIYPPLKNSRQVSLVIATAISQYAYDKEPRANGSRTIDTHGRESETRVSGQATQPDAPGAMRPCAVNRARQEGEGGTGKPRCARSQT</sequence>
<evidence type="ECO:0000256" key="1">
    <source>
        <dbReference type="SAM" id="MobiDB-lite"/>
    </source>
</evidence>
<dbReference type="Pfam" id="PF03949">
    <property type="entry name" value="Malic_M"/>
    <property type="match status" value="1"/>
</dbReference>
<proteinExistence type="predicted"/>
<evidence type="ECO:0000259" key="2">
    <source>
        <dbReference type="Pfam" id="PF03949"/>
    </source>
</evidence>
<gene>
    <name evidence="3" type="ORF">TDIB3V08_LOCUS5232</name>
</gene>
<accession>A0A7R8VI55</accession>